<dbReference type="Pfam" id="PF04727">
    <property type="entry name" value="ELMO_CED12"/>
    <property type="match status" value="1"/>
</dbReference>
<keyword evidence="3" id="KW-0729">SH3-binding</keyword>
<dbReference type="PROSITE" id="PS51335">
    <property type="entry name" value="ELMO"/>
    <property type="match status" value="1"/>
</dbReference>
<protein>
    <submittedName>
        <fullName evidence="8">Engulfment and cell motility protein 1</fullName>
    </submittedName>
</protein>
<feature type="compositionally biased region" description="Polar residues" evidence="5">
    <location>
        <begin position="19"/>
        <end position="34"/>
    </location>
</feature>
<dbReference type="GO" id="GO:0006915">
    <property type="term" value="P:apoptotic process"/>
    <property type="evidence" value="ECO:0007669"/>
    <property type="project" value="UniProtKB-KW"/>
</dbReference>
<dbReference type="EMBL" id="CP086719">
    <property type="protein sequence ID" value="WOO85003.1"/>
    <property type="molecule type" value="Genomic_DNA"/>
</dbReference>
<evidence type="ECO:0000256" key="1">
    <source>
        <dbReference type="ARBA" id="ARBA00022703"/>
    </source>
</evidence>
<keyword evidence="1" id="KW-0053">Apoptosis</keyword>
<dbReference type="Gene3D" id="2.30.29.30">
    <property type="entry name" value="Pleckstrin-homology domain (PH domain)/Phosphotyrosine-binding domain (PTB)"/>
    <property type="match status" value="1"/>
</dbReference>
<feature type="region of interest" description="Disordered" evidence="5">
    <location>
        <begin position="1"/>
        <end position="34"/>
    </location>
</feature>
<dbReference type="InterPro" id="IPR006816">
    <property type="entry name" value="ELMO_dom"/>
</dbReference>
<dbReference type="PANTHER" id="PTHR12771">
    <property type="entry name" value="ENGULFMENT AND CELL MOTILITY"/>
    <property type="match status" value="1"/>
</dbReference>
<dbReference type="GO" id="GO:0005886">
    <property type="term" value="C:plasma membrane"/>
    <property type="evidence" value="ECO:0007669"/>
    <property type="project" value="TreeGrafter"/>
</dbReference>
<organism evidence="8 9">
    <name type="scientific">Vanrija pseudolonga</name>
    <dbReference type="NCBI Taxonomy" id="143232"/>
    <lineage>
        <taxon>Eukaryota</taxon>
        <taxon>Fungi</taxon>
        <taxon>Dikarya</taxon>
        <taxon>Basidiomycota</taxon>
        <taxon>Agaricomycotina</taxon>
        <taxon>Tremellomycetes</taxon>
        <taxon>Trichosporonales</taxon>
        <taxon>Trichosporonaceae</taxon>
        <taxon>Vanrija</taxon>
    </lineage>
</organism>
<dbReference type="InterPro" id="IPR011993">
    <property type="entry name" value="PH-like_dom_sf"/>
</dbReference>
<dbReference type="GO" id="GO:0003700">
    <property type="term" value="F:DNA-binding transcription factor activity"/>
    <property type="evidence" value="ECO:0007669"/>
    <property type="project" value="InterPro"/>
</dbReference>
<dbReference type="SUPFAM" id="SSF50729">
    <property type="entry name" value="PH domain-like"/>
    <property type="match status" value="1"/>
</dbReference>
<dbReference type="GO" id="GO:0048870">
    <property type="term" value="P:cell motility"/>
    <property type="evidence" value="ECO:0007669"/>
    <property type="project" value="TreeGrafter"/>
</dbReference>
<dbReference type="PANTHER" id="PTHR12771:SF56">
    <property type="entry name" value="CED-12"/>
    <property type="match status" value="1"/>
</dbReference>
<evidence type="ECO:0000313" key="9">
    <source>
        <dbReference type="Proteomes" id="UP000827549"/>
    </source>
</evidence>
<accession>A0AAF1BTN3</accession>
<dbReference type="RefSeq" id="XP_062631029.1">
    <property type="nucleotide sequence ID" value="XM_062775045.1"/>
</dbReference>
<dbReference type="GO" id="GO:0045893">
    <property type="term" value="P:positive regulation of DNA-templated transcription"/>
    <property type="evidence" value="ECO:0007669"/>
    <property type="project" value="InterPro"/>
</dbReference>
<dbReference type="AlphaFoldDB" id="A0AAF1BTN3"/>
<dbReference type="GO" id="GO:0017124">
    <property type="term" value="F:SH3 domain binding"/>
    <property type="evidence" value="ECO:0007669"/>
    <property type="project" value="UniProtKB-KW"/>
</dbReference>
<evidence type="ECO:0000259" key="7">
    <source>
        <dbReference type="PROSITE" id="PS51335"/>
    </source>
</evidence>
<reference evidence="8" key="1">
    <citation type="submission" date="2023-10" db="EMBL/GenBank/DDBJ databases">
        <authorList>
            <person name="Noh H."/>
        </authorList>
    </citation>
    <scope>NUCLEOTIDE SEQUENCE</scope>
    <source>
        <strain evidence="8">DUCC4014</strain>
    </source>
</reference>
<dbReference type="GO" id="GO:0007015">
    <property type="term" value="P:actin filament organization"/>
    <property type="evidence" value="ECO:0007669"/>
    <property type="project" value="TreeGrafter"/>
</dbReference>
<feature type="domain" description="T-box" evidence="6">
    <location>
        <begin position="349"/>
        <end position="468"/>
    </location>
</feature>
<gene>
    <name evidence="8" type="primary">Elmo1</name>
    <name evidence="8" type="ORF">LOC62_06G008508</name>
</gene>
<comment type="function">
    <text evidence="4">Involved in cytoskeletal rearrangements required for phagocytosis of apoptotic cells and cell motility. Acts in association with DOCK1 and CRK. Was initially proposed to be required in complex with DOCK1 to activate Rac Rho small GTPases. May enhance the guanine nucleotide exchange factor (GEF) activity of DOCK1.</text>
</comment>
<dbReference type="InterPro" id="IPR001849">
    <property type="entry name" value="PH_domain"/>
</dbReference>
<dbReference type="InterPro" id="IPR046360">
    <property type="entry name" value="T-box_DNA-bd"/>
</dbReference>
<dbReference type="Proteomes" id="UP000827549">
    <property type="component" value="Chromosome 6"/>
</dbReference>
<dbReference type="Gene3D" id="1.25.10.10">
    <property type="entry name" value="Leucine-rich Repeat Variant"/>
    <property type="match status" value="1"/>
</dbReference>
<name>A0AAF1BTN3_9TREE</name>
<dbReference type="Pfam" id="PF11841">
    <property type="entry name" value="ELMO_ARM"/>
    <property type="match status" value="1"/>
</dbReference>
<evidence type="ECO:0000259" key="6">
    <source>
        <dbReference type="PROSITE" id="PS50252"/>
    </source>
</evidence>
<keyword evidence="9" id="KW-1185">Reference proteome</keyword>
<evidence type="ECO:0000256" key="3">
    <source>
        <dbReference type="ARBA" id="ARBA00023036"/>
    </source>
</evidence>
<dbReference type="Pfam" id="PF16457">
    <property type="entry name" value="PH_12"/>
    <property type="match status" value="1"/>
</dbReference>
<dbReference type="InterPro" id="IPR024574">
    <property type="entry name" value="ELMO_ARM"/>
</dbReference>
<dbReference type="GeneID" id="87811673"/>
<evidence type="ECO:0000256" key="4">
    <source>
        <dbReference type="ARBA" id="ARBA00024863"/>
    </source>
</evidence>
<feature type="domain" description="ELMO" evidence="7">
    <location>
        <begin position="389"/>
        <end position="568"/>
    </location>
</feature>
<dbReference type="InterPro" id="IPR050868">
    <property type="entry name" value="ELMO_domain-containing"/>
</dbReference>
<proteinExistence type="predicted"/>
<evidence type="ECO:0000313" key="8">
    <source>
        <dbReference type="EMBL" id="WOO85003.1"/>
    </source>
</evidence>
<sequence length="812" mass="90772">MVDAARPTSADRSPKSPKQGGTTPFQSGKNENAVPTNLITYKGRRIPARIDPDASILRVVEIMASSFGAPEHHITLALRDESDNLVTQSNIAAKVQSKETLKLVAAPVTEALAVVASLHAARGKMEDAKDTVVLPNNAEVLPAKLALFNLQKFIKEDDFAVEFMLKGGVKILVDLIEKDDQTGLTGNSLAYALQGIRGIMEYETGWADFSDKFIDRVIYVLASSSAPNIVRPATVIVRKLVIASPKTHGSHKGKAKARESDAVNVYGFDRIYTRINEVDYQDGHAGPAAERIFRPIVKRLEGTRDLEVVAQSLALINACLRTAQQEGSKRYSDLINVIETLGTRKYVGRLIPTSSNNIVEPRILDFQTRYANVLRYHSLRPVRPQTNSTHERFLSDIWIAGRLDVEDTGGLASPRPSMADYHSTGPRTWEGWRRMGLSIDYVEDTDPLVETELFRSVGELGLECLHYYATHEDNFHSVVLEQLARPAERRCPLGKASAECVKVLYEHYKISQSAQRGASHFQPFMLNFPRVHSLVLKFFLRMWQDSESRLDDFERLSYLVRSQVRVSLADEHTKSWINLEHDFLGAEYRNIRDRQMEMIDKEDGILERPAMAALREKANREAYDVLAEQRVMCMQQGSWFNAANVLTPGIESTTRATLARPLRFVRLSPNRRLLAWGEFTERTAHTPTFESLKENIDLANVTSVKVQTGCAVTARSPDIVSKLSFSLMSGNEVSLLDVDAVHAAQFAEWTDGIRVLKAEAGMSTKESSNYVHILTELALKVRMLDISGDGIEIPQKVSFGPAPRSTDFWFAS</sequence>
<dbReference type="PROSITE" id="PS50252">
    <property type="entry name" value="TBOX_3"/>
    <property type="match status" value="1"/>
</dbReference>
<evidence type="ECO:0000256" key="2">
    <source>
        <dbReference type="ARBA" id="ARBA00022907"/>
    </source>
</evidence>
<keyword evidence="2" id="KW-0581">Phagocytosis</keyword>
<dbReference type="InterPro" id="IPR011989">
    <property type="entry name" value="ARM-like"/>
</dbReference>
<evidence type="ECO:0000256" key="5">
    <source>
        <dbReference type="SAM" id="MobiDB-lite"/>
    </source>
</evidence>